<accession>A0AAD5XY63</accession>
<keyword evidence="2" id="KW-0472">Membrane</keyword>
<feature type="transmembrane region" description="Helical" evidence="2">
    <location>
        <begin position="55"/>
        <end position="84"/>
    </location>
</feature>
<feature type="transmembrane region" description="Helical" evidence="2">
    <location>
        <begin position="96"/>
        <end position="115"/>
    </location>
</feature>
<keyword evidence="2" id="KW-0812">Transmembrane</keyword>
<evidence type="ECO:0000256" key="2">
    <source>
        <dbReference type="SAM" id="Phobius"/>
    </source>
</evidence>
<protein>
    <submittedName>
        <fullName evidence="3">Uncharacterized protein</fullName>
    </submittedName>
</protein>
<dbReference type="Proteomes" id="UP001211065">
    <property type="component" value="Unassembled WGS sequence"/>
</dbReference>
<feature type="transmembrane region" description="Helical" evidence="2">
    <location>
        <begin position="127"/>
        <end position="146"/>
    </location>
</feature>
<evidence type="ECO:0000313" key="3">
    <source>
        <dbReference type="EMBL" id="KAJ3215085.1"/>
    </source>
</evidence>
<name>A0AAD5XY63_9FUNG</name>
<proteinExistence type="predicted"/>
<comment type="caution">
    <text evidence="3">The sequence shown here is derived from an EMBL/GenBank/DDBJ whole genome shotgun (WGS) entry which is preliminary data.</text>
</comment>
<evidence type="ECO:0000256" key="1">
    <source>
        <dbReference type="SAM" id="MobiDB-lite"/>
    </source>
</evidence>
<keyword evidence="2" id="KW-1133">Transmembrane helix</keyword>
<sequence length="210" mass="23485">MAMVLPKTPLYYFVALLRVLIICGAVMVTSTQYIVQFSIRDSSVSFPVFLERFMIQAYVTLVSFFLFIAIDFFLIIRMILLIFNIAKNKVLHAIKFYLIGVLVIASAFDILALIMFLRGTTIEDSHIAVSIAGAHYLMSTILLEMIRYSHKTAAQKIKEADEEKSASVHSSIPMGSCQKQGFFDKSSGVSGSDYNNDGSIMRSTEYGTQN</sequence>
<dbReference type="AlphaFoldDB" id="A0AAD5XY63"/>
<evidence type="ECO:0000313" key="4">
    <source>
        <dbReference type="Proteomes" id="UP001211065"/>
    </source>
</evidence>
<gene>
    <name evidence="3" type="ORF">HK099_006546</name>
</gene>
<reference evidence="3" key="1">
    <citation type="submission" date="2020-05" db="EMBL/GenBank/DDBJ databases">
        <title>Phylogenomic resolution of chytrid fungi.</title>
        <authorList>
            <person name="Stajich J.E."/>
            <person name="Amses K."/>
            <person name="Simmons R."/>
            <person name="Seto K."/>
            <person name="Myers J."/>
            <person name="Bonds A."/>
            <person name="Quandt C.A."/>
            <person name="Barry K."/>
            <person name="Liu P."/>
            <person name="Grigoriev I."/>
            <person name="Longcore J.E."/>
            <person name="James T.Y."/>
        </authorList>
    </citation>
    <scope>NUCLEOTIDE SEQUENCE</scope>
    <source>
        <strain evidence="3">JEL0476</strain>
    </source>
</reference>
<organism evidence="3 4">
    <name type="scientific">Clydaea vesicula</name>
    <dbReference type="NCBI Taxonomy" id="447962"/>
    <lineage>
        <taxon>Eukaryota</taxon>
        <taxon>Fungi</taxon>
        <taxon>Fungi incertae sedis</taxon>
        <taxon>Chytridiomycota</taxon>
        <taxon>Chytridiomycota incertae sedis</taxon>
        <taxon>Chytridiomycetes</taxon>
        <taxon>Lobulomycetales</taxon>
        <taxon>Lobulomycetaceae</taxon>
        <taxon>Clydaea</taxon>
    </lineage>
</organism>
<dbReference type="EMBL" id="JADGJW010000571">
    <property type="protein sequence ID" value="KAJ3215085.1"/>
    <property type="molecule type" value="Genomic_DNA"/>
</dbReference>
<feature type="transmembrane region" description="Helical" evidence="2">
    <location>
        <begin position="12"/>
        <end position="35"/>
    </location>
</feature>
<feature type="region of interest" description="Disordered" evidence="1">
    <location>
        <begin position="188"/>
        <end position="210"/>
    </location>
</feature>
<keyword evidence="4" id="KW-1185">Reference proteome</keyword>